<dbReference type="Proteomes" id="UP000054549">
    <property type="component" value="Unassembled WGS sequence"/>
</dbReference>
<dbReference type="EMBL" id="KN818265">
    <property type="protein sequence ID" value="KIL62923.1"/>
    <property type="molecule type" value="Genomic_DNA"/>
</dbReference>
<sequence length="178" mass="20452">MSTRINDGVSYISICMLNNCRIFVVEKIGMSEEWARKGDEGIRFPIAYRDIKEQVTTTTAPSTHHHHHHRRSISIELFEDVFLRLMHSRHLVILPCHSVCSSARPGRSAPRPTPVSDCLRGIWSFRHQTRLHRPKIWSMMGILRARVGRRCWATPQKTAFSWCMAGDRLSTGGSLDMN</sequence>
<evidence type="ECO:0000313" key="1">
    <source>
        <dbReference type="EMBL" id="KIL62923.1"/>
    </source>
</evidence>
<accession>A0A0C2X2I6</accession>
<dbReference type="InParanoid" id="A0A0C2X2I6"/>
<protein>
    <submittedName>
        <fullName evidence="1">Uncharacterized protein</fullName>
    </submittedName>
</protein>
<keyword evidence="2" id="KW-1185">Reference proteome</keyword>
<name>A0A0C2X2I6_AMAMK</name>
<reference evidence="1 2" key="1">
    <citation type="submission" date="2014-04" db="EMBL/GenBank/DDBJ databases">
        <title>Evolutionary Origins and Diversification of the Mycorrhizal Mutualists.</title>
        <authorList>
            <consortium name="DOE Joint Genome Institute"/>
            <consortium name="Mycorrhizal Genomics Consortium"/>
            <person name="Kohler A."/>
            <person name="Kuo A."/>
            <person name="Nagy L.G."/>
            <person name="Floudas D."/>
            <person name="Copeland A."/>
            <person name="Barry K.W."/>
            <person name="Cichocki N."/>
            <person name="Veneault-Fourrey C."/>
            <person name="LaButti K."/>
            <person name="Lindquist E.A."/>
            <person name="Lipzen A."/>
            <person name="Lundell T."/>
            <person name="Morin E."/>
            <person name="Murat C."/>
            <person name="Riley R."/>
            <person name="Ohm R."/>
            <person name="Sun H."/>
            <person name="Tunlid A."/>
            <person name="Henrissat B."/>
            <person name="Grigoriev I.V."/>
            <person name="Hibbett D.S."/>
            <person name="Martin F."/>
        </authorList>
    </citation>
    <scope>NUCLEOTIDE SEQUENCE [LARGE SCALE GENOMIC DNA]</scope>
    <source>
        <strain evidence="1 2">Koide BX008</strain>
    </source>
</reference>
<dbReference type="AlphaFoldDB" id="A0A0C2X2I6"/>
<dbReference type="HOGENOM" id="CLU_1510213_0_0_1"/>
<evidence type="ECO:0000313" key="2">
    <source>
        <dbReference type="Proteomes" id="UP000054549"/>
    </source>
</evidence>
<proteinExistence type="predicted"/>
<gene>
    <name evidence="1" type="ORF">M378DRAFT_739746</name>
</gene>
<organism evidence="1 2">
    <name type="scientific">Amanita muscaria (strain Koide BX008)</name>
    <dbReference type="NCBI Taxonomy" id="946122"/>
    <lineage>
        <taxon>Eukaryota</taxon>
        <taxon>Fungi</taxon>
        <taxon>Dikarya</taxon>
        <taxon>Basidiomycota</taxon>
        <taxon>Agaricomycotina</taxon>
        <taxon>Agaricomycetes</taxon>
        <taxon>Agaricomycetidae</taxon>
        <taxon>Agaricales</taxon>
        <taxon>Pluteineae</taxon>
        <taxon>Amanitaceae</taxon>
        <taxon>Amanita</taxon>
    </lineage>
</organism>